<evidence type="ECO:0000256" key="1">
    <source>
        <dbReference type="SAM" id="MobiDB-lite"/>
    </source>
</evidence>
<sequence>MYRVLILIALYLAVSASAGVPQPLSLKDPENLHQRCKNFYIRAGRQRRPELFIDTSGADLPSVQVESPSDTERTPTLNNPRPNLRRPVRRLELPAQFPPALGANCQDINGRWRITELFLNHCLGWEPAREPVNQRGTKVAVEYTGALIAQDQYGSFALY</sequence>
<gene>
    <name evidence="3" type="ORF">BDV28DRAFT_135858</name>
</gene>
<evidence type="ECO:0000313" key="3">
    <source>
        <dbReference type="EMBL" id="KAE8352059.1"/>
    </source>
</evidence>
<keyword evidence="2" id="KW-0732">Signal</keyword>
<protein>
    <recommendedName>
        <fullName evidence="5">Cyanovirin-N domain-containing protein</fullName>
    </recommendedName>
</protein>
<evidence type="ECO:0008006" key="5">
    <source>
        <dbReference type="Google" id="ProtNLM"/>
    </source>
</evidence>
<organism evidence="3 4">
    <name type="scientific">Aspergillus coremiiformis</name>
    <dbReference type="NCBI Taxonomy" id="138285"/>
    <lineage>
        <taxon>Eukaryota</taxon>
        <taxon>Fungi</taxon>
        <taxon>Dikarya</taxon>
        <taxon>Ascomycota</taxon>
        <taxon>Pezizomycotina</taxon>
        <taxon>Eurotiomycetes</taxon>
        <taxon>Eurotiomycetidae</taxon>
        <taxon>Eurotiales</taxon>
        <taxon>Aspergillaceae</taxon>
        <taxon>Aspergillus</taxon>
        <taxon>Aspergillus subgen. Circumdati</taxon>
    </lineage>
</organism>
<feature type="chain" id="PRO_5024885735" description="Cyanovirin-N domain-containing protein" evidence="2">
    <location>
        <begin position="19"/>
        <end position="159"/>
    </location>
</feature>
<feature type="signal peptide" evidence="2">
    <location>
        <begin position="1"/>
        <end position="18"/>
    </location>
</feature>
<name>A0A5N6Z5V9_9EURO</name>
<feature type="region of interest" description="Disordered" evidence="1">
    <location>
        <begin position="60"/>
        <end position="85"/>
    </location>
</feature>
<reference evidence="4" key="1">
    <citation type="submission" date="2019-04" db="EMBL/GenBank/DDBJ databases">
        <title>Friends and foes A comparative genomics studyof 23 Aspergillus species from section Flavi.</title>
        <authorList>
            <consortium name="DOE Joint Genome Institute"/>
            <person name="Kjaerbolling I."/>
            <person name="Vesth T."/>
            <person name="Frisvad J.C."/>
            <person name="Nybo J.L."/>
            <person name="Theobald S."/>
            <person name="Kildgaard S."/>
            <person name="Isbrandt T."/>
            <person name="Kuo A."/>
            <person name="Sato A."/>
            <person name="Lyhne E.K."/>
            <person name="Kogle M.E."/>
            <person name="Wiebenga A."/>
            <person name="Kun R.S."/>
            <person name="Lubbers R.J."/>
            <person name="Makela M.R."/>
            <person name="Barry K."/>
            <person name="Chovatia M."/>
            <person name="Clum A."/>
            <person name="Daum C."/>
            <person name="Haridas S."/>
            <person name="He G."/>
            <person name="LaButti K."/>
            <person name="Lipzen A."/>
            <person name="Mondo S."/>
            <person name="Riley R."/>
            <person name="Salamov A."/>
            <person name="Simmons B.A."/>
            <person name="Magnuson J.K."/>
            <person name="Henrissat B."/>
            <person name="Mortensen U.H."/>
            <person name="Larsen T.O."/>
            <person name="Devries R.P."/>
            <person name="Grigoriev I.V."/>
            <person name="Machida M."/>
            <person name="Baker S.E."/>
            <person name="Andersen M.R."/>
        </authorList>
    </citation>
    <scope>NUCLEOTIDE SEQUENCE [LARGE SCALE GENOMIC DNA]</scope>
    <source>
        <strain evidence="4">CBS 553.77</strain>
    </source>
</reference>
<evidence type="ECO:0000256" key="2">
    <source>
        <dbReference type="SAM" id="SignalP"/>
    </source>
</evidence>
<keyword evidence="4" id="KW-1185">Reference proteome</keyword>
<dbReference type="AlphaFoldDB" id="A0A5N6Z5V9"/>
<dbReference type="EMBL" id="ML739144">
    <property type="protein sequence ID" value="KAE8352059.1"/>
    <property type="molecule type" value="Genomic_DNA"/>
</dbReference>
<proteinExistence type="predicted"/>
<accession>A0A5N6Z5V9</accession>
<dbReference type="Proteomes" id="UP000327118">
    <property type="component" value="Unassembled WGS sequence"/>
</dbReference>
<evidence type="ECO:0000313" key="4">
    <source>
        <dbReference type="Proteomes" id="UP000327118"/>
    </source>
</evidence>